<reference evidence="1 2" key="1">
    <citation type="submission" date="2020-06" db="EMBL/GenBank/DDBJ databases">
        <authorList>
            <person name="Kang J."/>
        </authorList>
    </citation>
    <scope>NUCLEOTIDE SEQUENCE [LARGE SCALE GENOMIC DNA]</scope>
    <source>
        <strain evidence="1 2">DCY120</strain>
    </source>
</reference>
<name>A0A850QYX0_9LACO</name>
<accession>A0A850QYX0</accession>
<dbReference type="Proteomes" id="UP000563523">
    <property type="component" value="Unassembled WGS sequence"/>
</dbReference>
<dbReference type="InterPro" id="IPR036291">
    <property type="entry name" value="NAD(P)-bd_dom_sf"/>
</dbReference>
<dbReference type="RefSeq" id="WP_176942098.1">
    <property type="nucleotide sequence ID" value="NZ_JABZEC010000001.1"/>
</dbReference>
<dbReference type="Gene3D" id="3.40.50.720">
    <property type="entry name" value="NAD(P)-binding Rossmann-like Domain"/>
    <property type="match status" value="1"/>
</dbReference>
<organism evidence="1 2">
    <name type="scientific">Bombilactobacillus apium</name>
    <dbReference type="NCBI Taxonomy" id="2675299"/>
    <lineage>
        <taxon>Bacteria</taxon>
        <taxon>Bacillati</taxon>
        <taxon>Bacillota</taxon>
        <taxon>Bacilli</taxon>
        <taxon>Lactobacillales</taxon>
        <taxon>Lactobacillaceae</taxon>
        <taxon>Bombilactobacillus</taxon>
    </lineage>
</organism>
<keyword evidence="2" id="KW-1185">Reference proteome</keyword>
<dbReference type="PANTHER" id="PTHR43781:SF1">
    <property type="entry name" value="SACCHAROPINE DEHYDROGENASE"/>
    <property type="match status" value="1"/>
</dbReference>
<proteinExistence type="predicted"/>
<evidence type="ECO:0000313" key="2">
    <source>
        <dbReference type="Proteomes" id="UP000563523"/>
    </source>
</evidence>
<protein>
    <recommendedName>
        <fullName evidence="3">Saccharopine dehydrogenase</fullName>
    </recommendedName>
</protein>
<comment type="caution">
    <text evidence="1">The sequence shown here is derived from an EMBL/GenBank/DDBJ whole genome shotgun (WGS) entry which is preliminary data.</text>
</comment>
<evidence type="ECO:0008006" key="3">
    <source>
        <dbReference type="Google" id="ProtNLM"/>
    </source>
</evidence>
<gene>
    <name evidence="1" type="ORF">HU830_01865</name>
</gene>
<dbReference type="SUPFAM" id="SSF51735">
    <property type="entry name" value="NAD(P)-binding Rossmann-fold domains"/>
    <property type="match status" value="1"/>
</dbReference>
<dbReference type="PANTHER" id="PTHR43781">
    <property type="entry name" value="SACCHAROPINE DEHYDROGENASE"/>
    <property type="match status" value="1"/>
</dbReference>
<sequence length="349" mass="39234">MKKILVIGGTGVTGHLIYRELQTNPNLEIFGTSRRAAAISDDHIIYFDLAADKQRNIALLQKFDFTVIALGPFEKYLNKVQQLCIIAQVNCLDINDSILAAQKIKNLQEQAEKQKVTVLTGFGLCPGLSTLALGLNLSSTVTDIACRLYIGQQPIGPGAMAAMLRTINQQYPVLVKGKKFWIDNEVTDNYRFWGHSQSSSLIGYENPEMVTTAALRKLKVNYSYKVHFAALKKTQLKFLLKASSWLNTQTIPFLQKLYFLFSKMKRQVKQSDKGCLLEVTWKGKGQQKLVISGESSYYMTAMFACVIVTEIFETKITLAAGVYDWENLTANSERVLADLEKKGLQIKHR</sequence>
<evidence type="ECO:0000313" key="1">
    <source>
        <dbReference type="EMBL" id="NVY95939.1"/>
    </source>
</evidence>
<dbReference type="AlphaFoldDB" id="A0A850QYX0"/>
<dbReference type="EMBL" id="JABZEC010000001">
    <property type="protein sequence ID" value="NVY95939.1"/>
    <property type="molecule type" value="Genomic_DNA"/>
</dbReference>